<name>A0A1E7WVW6_9BURK</name>
<comment type="similarity">
    <text evidence="1">Belongs to the esterase D family.</text>
</comment>
<dbReference type="PANTHER" id="PTHR40841">
    <property type="entry name" value="SIDEROPHORE TRIACETYLFUSARININE C ESTERASE"/>
    <property type="match status" value="1"/>
</dbReference>
<evidence type="ECO:0000256" key="1">
    <source>
        <dbReference type="ARBA" id="ARBA00005622"/>
    </source>
</evidence>
<evidence type="ECO:0000313" key="4">
    <source>
        <dbReference type="Proteomes" id="UP000175989"/>
    </source>
</evidence>
<dbReference type="PANTHER" id="PTHR40841:SF2">
    <property type="entry name" value="SIDEROPHORE-DEGRADING ESTERASE (EUROFUNG)"/>
    <property type="match status" value="1"/>
</dbReference>
<reference evidence="4" key="1">
    <citation type="journal article" date="2016" name="Front. Microbiol.">
        <title>Molecular Keys to the Janthinobacterium and Duganella spp. Interaction with the Plant Pathogen Fusarium graminearum.</title>
        <authorList>
            <person name="Haack F.S."/>
            <person name="Poehlein A."/>
            <person name="Kroger C."/>
            <person name="Voigt C.A."/>
            <person name="Piepenbring M."/>
            <person name="Bode H.B."/>
            <person name="Daniel R."/>
            <person name="Schafer W."/>
            <person name="Streit W.R."/>
        </authorList>
    </citation>
    <scope>NUCLEOTIDE SEQUENCE [LARGE SCALE GENOMIC DNA]</scope>
    <source>
        <strain evidence="4">T54</strain>
    </source>
</reference>
<gene>
    <name evidence="3" type="primary">besA</name>
    <name evidence="3" type="ORF">DUPY_16990</name>
</gene>
<dbReference type="SUPFAM" id="SSF53474">
    <property type="entry name" value="alpha/beta-Hydrolases"/>
    <property type="match status" value="1"/>
</dbReference>
<dbReference type="EMBL" id="LROM01000071">
    <property type="protein sequence ID" value="OFA03884.1"/>
    <property type="molecule type" value="Genomic_DNA"/>
</dbReference>
<dbReference type="EC" id="3.1.-.-" evidence="3"/>
<organism evidence="3 4">
    <name type="scientific">Duganella phyllosphaerae</name>
    <dbReference type="NCBI Taxonomy" id="762836"/>
    <lineage>
        <taxon>Bacteria</taxon>
        <taxon>Pseudomonadati</taxon>
        <taxon>Pseudomonadota</taxon>
        <taxon>Betaproteobacteria</taxon>
        <taxon>Burkholderiales</taxon>
        <taxon>Oxalobacteraceae</taxon>
        <taxon>Telluria group</taxon>
        <taxon>Duganella</taxon>
    </lineage>
</organism>
<accession>A0A1E7WVW6</accession>
<comment type="caution">
    <text evidence="3">The sequence shown here is derived from an EMBL/GenBank/DDBJ whole genome shotgun (WGS) entry which is preliminary data.</text>
</comment>
<dbReference type="Gene3D" id="3.40.50.1820">
    <property type="entry name" value="alpha/beta hydrolase"/>
    <property type="match status" value="1"/>
</dbReference>
<dbReference type="AlphaFoldDB" id="A0A1E7WVW6"/>
<dbReference type="InterPro" id="IPR052558">
    <property type="entry name" value="Siderophore_Hydrolase_D"/>
</dbReference>
<keyword evidence="2 3" id="KW-0378">Hydrolase</keyword>
<sequence length="283" mass="31157">MMSSMAAPVVQRDGQPYQLGNTSVTTIRAKSLNRDYQVFVSLPAGYADTGPPLPVVFVTDADYAFPLVRAIAARVGSDKKSIAPFILVGLSYAVGDTPEYSRRRDYTPTLRPTDGLSSDMPGRPVLFGEAEAYRRFLASDVLPLIAARYRADMTRTTFVGHSYGGLLGAHIVLTSPSMFSKYVISSPSLWYDDDVMFSRQKKFVASNSDLGADIFFSVGALESAGDADMVADLKKFDRAFKARRYPHLTTQLHVWNGRDHLDVFPDMITAALKWAVPATLVKH</sequence>
<dbReference type="Proteomes" id="UP000175989">
    <property type="component" value="Unassembled WGS sequence"/>
</dbReference>
<dbReference type="InterPro" id="IPR000801">
    <property type="entry name" value="Esterase-like"/>
</dbReference>
<proteinExistence type="inferred from homology"/>
<dbReference type="GO" id="GO:0016788">
    <property type="term" value="F:hydrolase activity, acting on ester bonds"/>
    <property type="evidence" value="ECO:0007669"/>
    <property type="project" value="TreeGrafter"/>
</dbReference>
<evidence type="ECO:0000256" key="2">
    <source>
        <dbReference type="ARBA" id="ARBA00022801"/>
    </source>
</evidence>
<dbReference type="Pfam" id="PF00756">
    <property type="entry name" value="Esterase"/>
    <property type="match status" value="1"/>
</dbReference>
<protein>
    <submittedName>
        <fullName evidence="3">Ferri-bacillibactin esterase BesA</fullName>
        <ecNumber evidence="3">3.1.-.-</ecNumber>
    </submittedName>
</protein>
<dbReference type="PATRIC" id="fig|762836.4.peg.1770"/>
<keyword evidence="4" id="KW-1185">Reference proteome</keyword>
<evidence type="ECO:0000313" key="3">
    <source>
        <dbReference type="EMBL" id="OFA03884.1"/>
    </source>
</evidence>
<dbReference type="InterPro" id="IPR029058">
    <property type="entry name" value="AB_hydrolase_fold"/>
</dbReference>